<organism evidence="16 17">
    <name type="scientific">Sphingomonas colocasiae</name>
    <dbReference type="NCBI Taxonomy" id="1848973"/>
    <lineage>
        <taxon>Bacteria</taxon>
        <taxon>Pseudomonadati</taxon>
        <taxon>Pseudomonadota</taxon>
        <taxon>Alphaproteobacteria</taxon>
        <taxon>Sphingomonadales</taxon>
        <taxon>Sphingomonadaceae</taxon>
        <taxon>Sphingomonas</taxon>
    </lineage>
</organism>
<dbReference type="SUPFAM" id="SSF56935">
    <property type="entry name" value="Porins"/>
    <property type="match status" value="1"/>
</dbReference>
<feature type="chain" id="PRO_5046465742" evidence="13">
    <location>
        <begin position="28"/>
        <end position="724"/>
    </location>
</feature>
<evidence type="ECO:0000256" key="3">
    <source>
        <dbReference type="ARBA" id="ARBA00022452"/>
    </source>
</evidence>
<evidence type="ECO:0000256" key="8">
    <source>
        <dbReference type="ARBA" id="ARBA00023077"/>
    </source>
</evidence>
<evidence type="ECO:0000259" key="15">
    <source>
        <dbReference type="Pfam" id="PF07715"/>
    </source>
</evidence>
<dbReference type="PROSITE" id="PS52016">
    <property type="entry name" value="TONB_DEPENDENT_REC_3"/>
    <property type="match status" value="1"/>
</dbReference>
<evidence type="ECO:0000256" key="11">
    <source>
        <dbReference type="PROSITE-ProRule" id="PRU01360"/>
    </source>
</evidence>
<gene>
    <name evidence="16" type="ORF">K7G82_13885</name>
</gene>
<dbReference type="InterPro" id="IPR012910">
    <property type="entry name" value="Plug_dom"/>
</dbReference>
<evidence type="ECO:0000256" key="5">
    <source>
        <dbReference type="ARBA" id="ARBA00022692"/>
    </source>
</evidence>
<feature type="domain" description="TonB-dependent receptor plug" evidence="15">
    <location>
        <begin position="53"/>
        <end position="162"/>
    </location>
</feature>
<dbReference type="PANTHER" id="PTHR32552">
    <property type="entry name" value="FERRICHROME IRON RECEPTOR-RELATED"/>
    <property type="match status" value="1"/>
</dbReference>
<comment type="subcellular location">
    <subcellularLocation>
        <location evidence="1 11">Cell outer membrane</location>
        <topology evidence="1 11">Multi-pass membrane protein</topology>
    </subcellularLocation>
</comment>
<feature type="signal peptide" evidence="13">
    <location>
        <begin position="1"/>
        <end position="27"/>
    </location>
</feature>
<evidence type="ECO:0000256" key="9">
    <source>
        <dbReference type="ARBA" id="ARBA00023136"/>
    </source>
</evidence>
<evidence type="ECO:0000256" key="12">
    <source>
        <dbReference type="RuleBase" id="RU003357"/>
    </source>
</evidence>
<keyword evidence="17" id="KW-1185">Reference proteome</keyword>
<evidence type="ECO:0000256" key="7">
    <source>
        <dbReference type="ARBA" id="ARBA00023065"/>
    </source>
</evidence>
<comment type="caution">
    <text evidence="16">The sequence shown here is derived from an EMBL/GenBank/DDBJ whole genome shotgun (WGS) entry which is preliminary data.</text>
</comment>
<keyword evidence="3 11" id="KW-1134">Transmembrane beta strand</keyword>
<evidence type="ECO:0000256" key="13">
    <source>
        <dbReference type="SAM" id="SignalP"/>
    </source>
</evidence>
<dbReference type="Gene3D" id="2.40.170.20">
    <property type="entry name" value="TonB-dependent receptor, beta-barrel domain"/>
    <property type="match status" value="1"/>
</dbReference>
<name>A0ABS7PPY4_9SPHN</name>
<dbReference type="Pfam" id="PF00593">
    <property type="entry name" value="TonB_dep_Rec_b-barrel"/>
    <property type="match status" value="1"/>
</dbReference>
<evidence type="ECO:0000313" key="17">
    <source>
        <dbReference type="Proteomes" id="UP000706039"/>
    </source>
</evidence>
<dbReference type="EMBL" id="JAINVV010000006">
    <property type="protein sequence ID" value="MBY8823390.1"/>
    <property type="molecule type" value="Genomic_DNA"/>
</dbReference>
<keyword evidence="9 11" id="KW-0472">Membrane</keyword>
<feature type="domain" description="TonB-dependent receptor-like beta-barrel" evidence="14">
    <location>
        <begin position="292"/>
        <end position="689"/>
    </location>
</feature>
<dbReference type="InterPro" id="IPR039426">
    <property type="entry name" value="TonB-dep_rcpt-like"/>
</dbReference>
<keyword evidence="10 11" id="KW-0998">Cell outer membrane</keyword>
<evidence type="ECO:0000256" key="10">
    <source>
        <dbReference type="ARBA" id="ARBA00023237"/>
    </source>
</evidence>
<proteinExistence type="inferred from homology"/>
<evidence type="ECO:0000256" key="2">
    <source>
        <dbReference type="ARBA" id="ARBA00022448"/>
    </source>
</evidence>
<keyword evidence="5 11" id="KW-0812">Transmembrane</keyword>
<keyword evidence="6" id="KW-0408">Iron</keyword>
<keyword evidence="2 11" id="KW-0813">Transport</keyword>
<evidence type="ECO:0000256" key="6">
    <source>
        <dbReference type="ARBA" id="ARBA00023004"/>
    </source>
</evidence>
<dbReference type="RefSeq" id="WP_222990504.1">
    <property type="nucleotide sequence ID" value="NZ_JAINVV010000006.1"/>
</dbReference>
<evidence type="ECO:0000313" key="16">
    <source>
        <dbReference type="EMBL" id="MBY8823390.1"/>
    </source>
</evidence>
<keyword evidence="7" id="KW-0406">Ion transport</keyword>
<dbReference type="CDD" id="cd01347">
    <property type="entry name" value="ligand_gated_channel"/>
    <property type="match status" value="1"/>
</dbReference>
<accession>A0ABS7PPY4</accession>
<comment type="similarity">
    <text evidence="11 12">Belongs to the TonB-dependent receptor family.</text>
</comment>
<dbReference type="InterPro" id="IPR036942">
    <property type="entry name" value="Beta-barrel_TonB_sf"/>
</dbReference>
<keyword evidence="13" id="KW-0732">Signal</keyword>
<dbReference type="PANTHER" id="PTHR32552:SF81">
    <property type="entry name" value="TONB-DEPENDENT OUTER MEMBRANE RECEPTOR"/>
    <property type="match status" value="1"/>
</dbReference>
<dbReference type="Proteomes" id="UP000706039">
    <property type="component" value="Unassembled WGS sequence"/>
</dbReference>
<protein>
    <submittedName>
        <fullName evidence="16">TonB-dependent receptor</fullName>
    </submittedName>
</protein>
<evidence type="ECO:0000256" key="4">
    <source>
        <dbReference type="ARBA" id="ARBA00022496"/>
    </source>
</evidence>
<evidence type="ECO:0000259" key="14">
    <source>
        <dbReference type="Pfam" id="PF00593"/>
    </source>
</evidence>
<evidence type="ECO:0000256" key="1">
    <source>
        <dbReference type="ARBA" id="ARBA00004571"/>
    </source>
</evidence>
<reference evidence="16 17" key="1">
    <citation type="submission" date="2021-08" db="EMBL/GenBank/DDBJ databases">
        <authorList>
            <person name="Tuo L."/>
        </authorList>
    </citation>
    <scope>NUCLEOTIDE SEQUENCE [LARGE SCALE GENOMIC DNA]</scope>
    <source>
        <strain evidence="16 17">JCM 31229</strain>
    </source>
</reference>
<keyword evidence="4" id="KW-0410">Iron transport</keyword>
<keyword evidence="8 12" id="KW-0798">TonB box</keyword>
<dbReference type="Pfam" id="PF07715">
    <property type="entry name" value="Plug"/>
    <property type="match status" value="1"/>
</dbReference>
<keyword evidence="16" id="KW-0675">Receptor</keyword>
<dbReference type="InterPro" id="IPR000531">
    <property type="entry name" value="Beta-barrel_TonB"/>
</dbReference>
<sequence length="724" mass="75666">MDKGPWGASTAMIALGAAMAWSCPAVAQETAAAGDDAVAEEIVVTAQRRSERLQDVPIAISALGGDAMADRGIIDIGDLRSAVPSLAISTFGGVNASNLVSIRGITGQPLPIGSGQAVAIYLDGVYLARPDAGFFGLDNIDRIEVLRGPQGTLYGRNATAGAINIITRMPGDRLEGGFDVAAGNYRTVRARGSVSGPIGAGLSAGFSASYDRHRGWFTNTIDGRPLGANRSYTLRGQLRYEAPEGGFNATISGDLSKTDGTPLFKGLVSPAGAILGIGDPDRVTTDIAGKIGTHVKSRGLSLTANVPLGDAIELTSISAYRRVDTDTSIDGDSSAAPLFWTASINASKSFNQELRAVFTGASVRATMGGNYFHEKSSFGLSVLGSAAPAPIYANPSDTSSLDAFALFGQFEVDLARALTLVGGLRYNHEQRDFTIDYTGAPTPGRFTAGNLRDSALLPSAGINFKASRDILLYAKVSNGYQAPGFNFAPGVAAPANTFKAEKLWAYEIGAKTQFLDRRVTLNVAGFYYDYKDIQVRSVTAPGVTVVNNAANATAKGIEGELSVKAAKGLSFGANLTWLDATYDSFCEPLSVATPLAGAPLCAPGLADRSGNRLSQAPKWSGGINAAFETDLSANVSLKANASYSFESGVFFTAVNEAVAGNGNGWKKLDGRVAIQLADGPEVYIFGRNLTDNRYIGNVARLAATVVIGSVSEPRTFGAGVRYRF</sequence>